<proteinExistence type="predicted"/>
<protein>
    <recommendedName>
        <fullName evidence="1">NAD-dependent epimerase/dehydratase domain-containing protein</fullName>
    </recommendedName>
</protein>
<keyword evidence="3" id="KW-1185">Reference proteome</keyword>
<gene>
    <name evidence="2" type="ORF">UBAL3_94240073</name>
</gene>
<name>C6HYJ7_9BACT</name>
<dbReference type="GO" id="GO:0004029">
    <property type="term" value="F:aldehyde dehydrogenase (NAD+) activity"/>
    <property type="evidence" value="ECO:0007669"/>
    <property type="project" value="TreeGrafter"/>
</dbReference>
<dbReference type="AlphaFoldDB" id="C6HYJ7"/>
<evidence type="ECO:0000313" key="3">
    <source>
        <dbReference type="Proteomes" id="UP000009374"/>
    </source>
</evidence>
<dbReference type="InterPro" id="IPR051783">
    <property type="entry name" value="NAD(P)-dependent_oxidoreduct"/>
</dbReference>
<reference evidence="2 3" key="1">
    <citation type="journal article" date="2009" name="Appl. Environ. Microbiol.">
        <title>Community genomic and proteomic analyses of chemoautotrophic iron-oxidizing "Leptospirillum rubarum" (Group II) and "Leptospirillum ferrodiazotrophum" (Group III) bacteria in acid mine drainage biofilms.</title>
        <authorList>
            <person name="Goltsman D.S."/>
            <person name="Denef V.J."/>
            <person name="Singer S.W."/>
            <person name="VerBerkmoes N.C."/>
            <person name="Lefsrud M."/>
            <person name="Mueller R.S."/>
            <person name="Dick G.J."/>
            <person name="Sun C.L."/>
            <person name="Wheeler K.E."/>
            <person name="Zemla A."/>
            <person name="Baker B.J."/>
            <person name="Hauser L."/>
            <person name="Land M."/>
            <person name="Shah M.B."/>
            <person name="Thelen M.P."/>
            <person name="Hettich R.L."/>
            <person name="Banfield J.F."/>
        </authorList>
    </citation>
    <scope>NUCLEOTIDE SEQUENCE [LARGE SCALE GENOMIC DNA]</scope>
</reference>
<evidence type="ECO:0000259" key="1">
    <source>
        <dbReference type="Pfam" id="PF01370"/>
    </source>
</evidence>
<dbReference type="EMBL" id="GG693878">
    <property type="protein sequence ID" value="EES52282.1"/>
    <property type="molecule type" value="Genomic_DNA"/>
</dbReference>
<dbReference type="PANTHER" id="PTHR48079:SF6">
    <property type="entry name" value="NAD(P)-BINDING DOMAIN-CONTAINING PROTEIN-RELATED"/>
    <property type="match status" value="1"/>
</dbReference>
<dbReference type="InterPro" id="IPR036291">
    <property type="entry name" value="NAD(P)-bd_dom_sf"/>
</dbReference>
<dbReference type="Pfam" id="PF01370">
    <property type="entry name" value="Epimerase"/>
    <property type="match status" value="1"/>
</dbReference>
<dbReference type="SUPFAM" id="SSF51735">
    <property type="entry name" value="NAD(P)-binding Rossmann-fold domains"/>
    <property type="match status" value="1"/>
</dbReference>
<dbReference type="GO" id="GO:0005737">
    <property type="term" value="C:cytoplasm"/>
    <property type="evidence" value="ECO:0007669"/>
    <property type="project" value="TreeGrafter"/>
</dbReference>
<sequence>MRVLVTGGSGYIGNAVTEAFCRAGHSVAATVTSSGKSRVVERFGARAIVWDLGNFRSLAEEIRDCDLLVHAAMMPGADGGAVDRECVTFFLETLETTNGLRRFLYTSGVWVLGNTRGQNLPDNMIPDQSPPVVAWRPPVERLVLESAGRGLTPLVIRPGLVYGGAGGILGFLLGNATPEKGVEIIGNGHNHWSPVHRDDLADLYVRAAEQAPVATIHNATDGSSPTVEMVARALSRALGYEGRISMVPEEEARKRLGGFAEGLLLDQVISGDFSFRTLGWLPRHRSIVSEAAAQVRCWKAARESPSKGG</sequence>
<feature type="domain" description="NAD-dependent epimerase/dehydratase" evidence="1">
    <location>
        <begin position="3"/>
        <end position="210"/>
    </location>
</feature>
<dbReference type="PANTHER" id="PTHR48079">
    <property type="entry name" value="PROTEIN YEEZ"/>
    <property type="match status" value="1"/>
</dbReference>
<dbReference type="Proteomes" id="UP000009374">
    <property type="component" value="Unassembled WGS sequence"/>
</dbReference>
<organism evidence="2 3">
    <name type="scientific">Leptospirillum ferrodiazotrophum</name>
    <dbReference type="NCBI Taxonomy" id="412449"/>
    <lineage>
        <taxon>Bacteria</taxon>
        <taxon>Pseudomonadati</taxon>
        <taxon>Nitrospirota</taxon>
        <taxon>Nitrospiria</taxon>
        <taxon>Nitrospirales</taxon>
        <taxon>Nitrospiraceae</taxon>
        <taxon>Leptospirillum</taxon>
    </lineage>
</organism>
<accession>C6HYJ7</accession>
<dbReference type="Gene3D" id="3.40.50.720">
    <property type="entry name" value="NAD(P)-binding Rossmann-like Domain"/>
    <property type="match status" value="1"/>
</dbReference>
<dbReference type="InterPro" id="IPR001509">
    <property type="entry name" value="Epimerase_deHydtase"/>
</dbReference>
<evidence type="ECO:0000313" key="2">
    <source>
        <dbReference type="EMBL" id="EES52282.1"/>
    </source>
</evidence>